<gene>
    <name evidence="2" type="ORF">G3M70_15900</name>
</gene>
<organism evidence="2 3">
    <name type="scientific">Candidatus Nitronauta litoralis</name>
    <dbReference type="NCBI Taxonomy" id="2705533"/>
    <lineage>
        <taxon>Bacteria</taxon>
        <taxon>Pseudomonadati</taxon>
        <taxon>Nitrospinota/Tectimicrobiota group</taxon>
        <taxon>Nitrospinota</taxon>
        <taxon>Nitrospinia</taxon>
        <taxon>Nitrospinales</taxon>
        <taxon>Nitrospinaceae</taxon>
        <taxon>Candidatus Nitronauta</taxon>
    </lineage>
</organism>
<keyword evidence="1" id="KW-1133">Transmembrane helix</keyword>
<accession>A0A7T0BZA7</accession>
<reference evidence="2 3" key="1">
    <citation type="submission" date="2020-02" db="EMBL/GenBank/DDBJ databases">
        <title>Genomic and physiological characterization of two novel Nitrospinaceae genera.</title>
        <authorList>
            <person name="Mueller A.J."/>
            <person name="Jung M.-Y."/>
            <person name="Strachan C.R."/>
            <person name="Herbold C.W."/>
            <person name="Kirkegaard R.H."/>
            <person name="Daims H."/>
        </authorList>
    </citation>
    <scope>NUCLEOTIDE SEQUENCE [LARGE SCALE GENOMIC DNA]</scope>
    <source>
        <strain evidence="2">EB</strain>
    </source>
</reference>
<keyword evidence="1" id="KW-0812">Transmembrane</keyword>
<sequence length="150" mass="17364">MLDKSLKLKNYVLIESALNLVLISSVGFMKKKLKGSKWFLLSVAIILCLPFAFDFRPPTPPKVTNIEWNCDQKPCRVGFDLEKMNEKPIDVVVEIRGYNFSSDLAIPRPRILVGKREFIEHLGSEKKSHFSREIKFTRYPDEIKIDIHAK</sequence>
<dbReference type="Proteomes" id="UP000594688">
    <property type="component" value="Chromosome"/>
</dbReference>
<evidence type="ECO:0000313" key="2">
    <source>
        <dbReference type="EMBL" id="QPJ63277.1"/>
    </source>
</evidence>
<name>A0A7T0BZA7_9BACT</name>
<keyword evidence="1" id="KW-0472">Membrane</keyword>
<dbReference type="AlphaFoldDB" id="A0A7T0BZA7"/>
<evidence type="ECO:0000313" key="3">
    <source>
        <dbReference type="Proteomes" id="UP000594688"/>
    </source>
</evidence>
<protein>
    <submittedName>
        <fullName evidence="2">Uncharacterized protein</fullName>
    </submittedName>
</protein>
<dbReference type="KEGG" id="nli:G3M70_15900"/>
<evidence type="ECO:0000256" key="1">
    <source>
        <dbReference type="SAM" id="Phobius"/>
    </source>
</evidence>
<dbReference type="EMBL" id="CP048685">
    <property type="protein sequence ID" value="QPJ63277.1"/>
    <property type="molecule type" value="Genomic_DNA"/>
</dbReference>
<proteinExistence type="predicted"/>
<feature type="transmembrane region" description="Helical" evidence="1">
    <location>
        <begin position="35"/>
        <end position="53"/>
    </location>
</feature>